<dbReference type="Pfam" id="PF13843">
    <property type="entry name" value="DDE_Tnp_1_7"/>
    <property type="match status" value="1"/>
</dbReference>
<feature type="compositionally biased region" description="Polar residues" evidence="1">
    <location>
        <begin position="35"/>
        <end position="45"/>
    </location>
</feature>
<dbReference type="Proteomes" id="UP000025227">
    <property type="component" value="Unplaced"/>
</dbReference>
<dbReference type="OMA" id="PFRERIH"/>
<evidence type="ECO:0000259" key="2">
    <source>
        <dbReference type="Pfam" id="PF13843"/>
    </source>
</evidence>
<proteinExistence type="predicted"/>
<reference evidence="4" key="1">
    <citation type="submission" date="2020-12" db="UniProtKB">
        <authorList>
            <consortium name="WormBaseParasite"/>
        </authorList>
    </citation>
    <scope>IDENTIFICATION</scope>
    <source>
        <strain evidence="4">MHco3</strain>
    </source>
</reference>
<keyword evidence="3" id="KW-1185">Reference proteome</keyword>
<organism evidence="3 4">
    <name type="scientific">Haemonchus contortus</name>
    <name type="common">Barber pole worm</name>
    <dbReference type="NCBI Taxonomy" id="6289"/>
    <lineage>
        <taxon>Eukaryota</taxon>
        <taxon>Metazoa</taxon>
        <taxon>Ecdysozoa</taxon>
        <taxon>Nematoda</taxon>
        <taxon>Chromadorea</taxon>
        <taxon>Rhabditida</taxon>
        <taxon>Rhabditina</taxon>
        <taxon>Rhabditomorpha</taxon>
        <taxon>Strongyloidea</taxon>
        <taxon>Trichostrongylidae</taxon>
        <taxon>Haemonchus</taxon>
    </lineage>
</organism>
<accession>A0A7I4YZR2</accession>
<dbReference type="OrthoDB" id="5810550at2759"/>
<name>A0A7I4YZR2_HAECO</name>
<evidence type="ECO:0000313" key="3">
    <source>
        <dbReference type="Proteomes" id="UP000025227"/>
    </source>
</evidence>
<dbReference type="InterPro" id="IPR029526">
    <property type="entry name" value="PGBD"/>
</dbReference>
<dbReference type="WBParaSite" id="HCON_00163580-00001">
    <property type="protein sequence ID" value="HCON_00163580-00001"/>
    <property type="gene ID" value="HCON_00163580"/>
</dbReference>
<feature type="region of interest" description="Disordered" evidence="1">
    <location>
        <begin position="1"/>
        <end position="55"/>
    </location>
</feature>
<evidence type="ECO:0000256" key="1">
    <source>
        <dbReference type="SAM" id="MobiDB-lite"/>
    </source>
</evidence>
<dbReference type="PANTHER" id="PTHR46599:SF3">
    <property type="entry name" value="PIGGYBAC TRANSPOSABLE ELEMENT-DERIVED PROTEIN 4"/>
    <property type="match status" value="1"/>
</dbReference>
<dbReference type="PANTHER" id="PTHR46599">
    <property type="entry name" value="PIGGYBAC TRANSPOSABLE ELEMENT-DERIVED PROTEIN 4"/>
    <property type="match status" value="1"/>
</dbReference>
<feature type="compositionally biased region" description="Acidic residues" evidence="1">
    <location>
        <begin position="18"/>
        <end position="30"/>
    </location>
</feature>
<dbReference type="AlphaFoldDB" id="A0A7I4YZR2"/>
<sequence length="291" mass="33232">MANDDGVQNMHFSQLLIDSDEEQTEDDDDVAYARSSASGTDSDTSNSEDEGSMDSWTSDIEEHDRFTFDEDYGVHADVFSHGEPIDFFKLFLDDDIMDLITAETNKYGNAKAAAVGKTFIETDNREMYKFFGMCLQMGLVKMPSLRDYWSSEVALGGHSIMCSIMTSRRFEELLRFLHLVDNSEDGNGNRLFEIAHFLELFNERCMKYYKAGRNVCIDESLVPFRERIHFRQYIPSKRHRHGIKLFKLGAEGGYTSKIKIYAGKDPHRNGPLADSVVLELMEGFLNQGRSL</sequence>
<feature type="domain" description="PiggyBac transposable element-derived protein" evidence="2">
    <location>
        <begin position="84"/>
        <end position="290"/>
    </location>
</feature>
<protein>
    <submittedName>
        <fullName evidence="4">DDE_Tnp_1_7 domain-containing protein</fullName>
    </submittedName>
</protein>
<evidence type="ECO:0000313" key="4">
    <source>
        <dbReference type="WBParaSite" id="HCON_00163580-00001"/>
    </source>
</evidence>